<dbReference type="Proteomes" id="UP000636709">
    <property type="component" value="Unassembled WGS sequence"/>
</dbReference>
<protein>
    <recommendedName>
        <fullName evidence="2">RING-type E3 ubiquitin transferase</fullName>
        <ecNumber evidence="2">2.3.2.27</ecNumber>
    </recommendedName>
</protein>
<comment type="catalytic activity">
    <reaction evidence="1">
        <text>S-ubiquitinyl-[E2 ubiquitin-conjugating enzyme]-L-cysteine + [acceptor protein]-L-lysine = [E2 ubiquitin-conjugating enzyme]-L-cysteine + N(6)-ubiquitinyl-[acceptor protein]-L-lysine.</text>
        <dbReference type="EC" id="2.3.2.27"/>
    </reaction>
</comment>
<dbReference type="InterPro" id="IPR014729">
    <property type="entry name" value="Rossmann-like_a/b/a_fold"/>
</dbReference>
<feature type="domain" description="Protein kinase" evidence="6">
    <location>
        <begin position="450"/>
        <end position="718"/>
    </location>
</feature>
<dbReference type="SMART" id="SM00220">
    <property type="entry name" value="S_TKc"/>
    <property type="match status" value="1"/>
</dbReference>
<dbReference type="CDD" id="cd01989">
    <property type="entry name" value="USP_STK_Ubox_N"/>
    <property type="match status" value="1"/>
</dbReference>
<feature type="region of interest" description="Disordered" evidence="5">
    <location>
        <begin position="1"/>
        <end position="155"/>
    </location>
</feature>
<dbReference type="GO" id="GO:0004672">
    <property type="term" value="F:protein kinase activity"/>
    <property type="evidence" value="ECO:0007669"/>
    <property type="project" value="InterPro"/>
</dbReference>
<dbReference type="Gene3D" id="3.40.50.620">
    <property type="entry name" value="HUPs"/>
    <property type="match status" value="1"/>
</dbReference>
<dbReference type="InterPro" id="IPR008271">
    <property type="entry name" value="Ser/Thr_kinase_AS"/>
</dbReference>
<name>A0A835FRK0_9POAL</name>
<dbReference type="GO" id="GO:0061630">
    <property type="term" value="F:ubiquitin protein ligase activity"/>
    <property type="evidence" value="ECO:0007669"/>
    <property type="project" value="UniProtKB-EC"/>
</dbReference>
<feature type="compositionally biased region" description="Basic residues" evidence="5">
    <location>
        <begin position="29"/>
        <end position="50"/>
    </location>
</feature>
<evidence type="ECO:0000313" key="7">
    <source>
        <dbReference type="EMBL" id="KAF8769061.1"/>
    </source>
</evidence>
<dbReference type="InterPro" id="IPR011009">
    <property type="entry name" value="Kinase-like_dom_sf"/>
</dbReference>
<dbReference type="OrthoDB" id="689308at2759"/>
<evidence type="ECO:0000256" key="4">
    <source>
        <dbReference type="SAM" id="Coils"/>
    </source>
</evidence>
<dbReference type="InterPro" id="IPR051348">
    <property type="entry name" value="U-box_ubiquitin_ligases"/>
</dbReference>
<evidence type="ECO:0000256" key="3">
    <source>
        <dbReference type="ARBA" id="ARBA00022786"/>
    </source>
</evidence>
<dbReference type="InterPro" id="IPR001245">
    <property type="entry name" value="Ser-Thr/Tyr_kinase_cat_dom"/>
</dbReference>
<dbReference type="Pfam" id="PF07714">
    <property type="entry name" value="PK_Tyr_Ser-Thr"/>
    <property type="match status" value="1"/>
</dbReference>
<dbReference type="PROSITE" id="PS00108">
    <property type="entry name" value="PROTEIN_KINASE_ST"/>
    <property type="match status" value="1"/>
</dbReference>
<dbReference type="EC" id="2.3.2.27" evidence="2"/>
<sequence>MGRGGCSGCANTPATTPPRPPPRAITVVRPRRHPGPTAIHRRRPRQRLCHRPAAPGPPLTSGVRMAPSNPGTLTSPGLKKTRKIMFFRTPPGGGETAAAEVSRSTRTWSSSSSSTNGGRESSSSSSLSGISNSSGGAYEQQEGSAGGGDGGNNEQVVGVAVGKEVKESKANLTWVLSNMDAIIDKTRRKQATVLLLHVHRPAKTIPFMGANFPAEQLHESEVSAFRQAETQAMHRAMAKYRAMCAKVKVKAVWQVLTVGGDGDVAQGILSLVAQHGVRRLVVGAAADKRYSSKMRAPSSRTAASVQQQAHPLCSVWFVCKGKLVCTRTAAEIVQLQVQGPAPAPGGDDIFAEAEKRDDLQEVVQALEAQLLSSTRVIQDLQEKLSEAHCLLFSLERDQDELRRQRDAALREASALRDRVRHLEENTMPVPAFVELSHGDLLEATHNLDDSLRLQGRSGGGYGDVYRAQLHLHNANGEGRREVAVKVLSSSNPRPPEEFRRQAEELSKLRHPYVVPLLGACSAPDASALVYEYLPGSSLEARLPDLPWPERTRIAAEVRAALVFLHRNGVVHGDLKPANVLLLPDLSSSKLADSGLCRLLEPDAGVLLRCTLSASTVAYMDPEFLASGELRPTSDAYAFGVLLLQLLTGRPAMGLARQVQAAMAEGRLPEVLDAAPGEWPHTLDRAEQLARLALRCCELTSDNRPDLAGDMVDQALEFFQ</sequence>
<feature type="coiled-coil region" evidence="4">
    <location>
        <begin position="349"/>
        <end position="425"/>
    </location>
</feature>
<dbReference type="SUPFAM" id="SSF56112">
    <property type="entry name" value="Protein kinase-like (PK-like)"/>
    <property type="match status" value="1"/>
</dbReference>
<evidence type="ECO:0000259" key="6">
    <source>
        <dbReference type="PROSITE" id="PS50011"/>
    </source>
</evidence>
<keyword evidence="8" id="KW-1185">Reference proteome</keyword>
<evidence type="ECO:0000256" key="1">
    <source>
        <dbReference type="ARBA" id="ARBA00000900"/>
    </source>
</evidence>
<dbReference type="PANTHER" id="PTHR45647">
    <property type="entry name" value="OS02G0152300 PROTEIN"/>
    <property type="match status" value="1"/>
</dbReference>
<gene>
    <name evidence="7" type="ORF">HU200_006984</name>
</gene>
<dbReference type="GO" id="GO:0005524">
    <property type="term" value="F:ATP binding"/>
    <property type="evidence" value="ECO:0007669"/>
    <property type="project" value="InterPro"/>
</dbReference>
<keyword evidence="3" id="KW-0833">Ubl conjugation pathway</keyword>
<evidence type="ECO:0000256" key="2">
    <source>
        <dbReference type="ARBA" id="ARBA00012483"/>
    </source>
</evidence>
<reference evidence="7" key="1">
    <citation type="submission" date="2020-07" db="EMBL/GenBank/DDBJ databases">
        <title>Genome sequence and genetic diversity analysis of an under-domesticated orphan crop, white fonio (Digitaria exilis).</title>
        <authorList>
            <person name="Bennetzen J.L."/>
            <person name="Chen S."/>
            <person name="Ma X."/>
            <person name="Wang X."/>
            <person name="Yssel A.E.J."/>
            <person name="Chaluvadi S.R."/>
            <person name="Johnson M."/>
            <person name="Gangashetty P."/>
            <person name="Hamidou F."/>
            <person name="Sanogo M.D."/>
            <person name="Zwaenepoel A."/>
            <person name="Wallace J."/>
            <person name="Van De Peer Y."/>
            <person name="Van Deynze A."/>
        </authorList>
    </citation>
    <scope>NUCLEOTIDE SEQUENCE</scope>
    <source>
        <tissue evidence="7">Leaves</tissue>
    </source>
</reference>
<dbReference type="SUPFAM" id="SSF52402">
    <property type="entry name" value="Adenine nucleotide alpha hydrolases-like"/>
    <property type="match status" value="1"/>
</dbReference>
<dbReference type="Gene3D" id="1.10.510.10">
    <property type="entry name" value="Transferase(Phosphotransferase) domain 1"/>
    <property type="match status" value="1"/>
</dbReference>
<dbReference type="EMBL" id="JACEFO010000468">
    <property type="protein sequence ID" value="KAF8769061.1"/>
    <property type="molecule type" value="Genomic_DNA"/>
</dbReference>
<dbReference type="InterPro" id="IPR000719">
    <property type="entry name" value="Prot_kinase_dom"/>
</dbReference>
<feature type="compositionally biased region" description="Low complexity" evidence="5">
    <location>
        <begin position="102"/>
        <end position="143"/>
    </location>
</feature>
<evidence type="ECO:0000313" key="8">
    <source>
        <dbReference type="Proteomes" id="UP000636709"/>
    </source>
</evidence>
<keyword evidence="4" id="KW-0175">Coiled coil</keyword>
<dbReference type="PANTHER" id="PTHR45647:SF153">
    <property type="entry name" value="PROTEIN KINASE DOMAIN-CONTAINING PROTEIN"/>
    <property type="match status" value="1"/>
</dbReference>
<organism evidence="7 8">
    <name type="scientific">Digitaria exilis</name>
    <dbReference type="NCBI Taxonomy" id="1010633"/>
    <lineage>
        <taxon>Eukaryota</taxon>
        <taxon>Viridiplantae</taxon>
        <taxon>Streptophyta</taxon>
        <taxon>Embryophyta</taxon>
        <taxon>Tracheophyta</taxon>
        <taxon>Spermatophyta</taxon>
        <taxon>Magnoliopsida</taxon>
        <taxon>Liliopsida</taxon>
        <taxon>Poales</taxon>
        <taxon>Poaceae</taxon>
        <taxon>PACMAD clade</taxon>
        <taxon>Panicoideae</taxon>
        <taxon>Panicodae</taxon>
        <taxon>Paniceae</taxon>
        <taxon>Anthephorinae</taxon>
        <taxon>Digitaria</taxon>
    </lineage>
</organism>
<proteinExistence type="predicted"/>
<accession>A0A835FRK0</accession>
<comment type="caution">
    <text evidence="7">The sequence shown here is derived from an EMBL/GenBank/DDBJ whole genome shotgun (WGS) entry which is preliminary data.</text>
</comment>
<evidence type="ECO:0000256" key="5">
    <source>
        <dbReference type="SAM" id="MobiDB-lite"/>
    </source>
</evidence>
<dbReference type="AlphaFoldDB" id="A0A835FRK0"/>
<dbReference type="PROSITE" id="PS50011">
    <property type="entry name" value="PROTEIN_KINASE_DOM"/>
    <property type="match status" value="1"/>
</dbReference>